<evidence type="ECO:0000313" key="3">
    <source>
        <dbReference type="EMBL" id="EAW12642.1"/>
    </source>
</evidence>
<keyword evidence="2" id="KW-0472">Membrane</keyword>
<dbReference type="AlphaFoldDB" id="A1CA74"/>
<gene>
    <name evidence="3" type="ORF">ACLA_010680</name>
</gene>
<keyword evidence="4" id="KW-1185">Reference proteome</keyword>
<organism evidence="3 4">
    <name type="scientific">Aspergillus clavatus (strain ATCC 1007 / CBS 513.65 / DSM 816 / NCTC 3887 / NRRL 1 / QM 1276 / 107)</name>
    <dbReference type="NCBI Taxonomy" id="344612"/>
    <lineage>
        <taxon>Eukaryota</taxon>
        <taxon>Fungi</taxon>
        <taxon>Dikarya</taxon>
        <taxon>Ascomycota</taxon>
        <taxon>Pezizomycotina</taxon>
        <taxon>Eurotiomycetes</taxon>
        <taxon>Eurotiomycetidae</taxon>
        <taxon>Eurotiales</taxon>
        <taxon>Aspergillaceae</taxon>
        <taxon>Aspergillus</taxon>
        <taxon>Aspergillus subgen. Fumigati</taxon>
    </lineage>
</organism>
<sequence length="152" mass="16647">MGPRRPTVRSTSKPRAVKTGGIRKSRFTVSPHNPVPRKPLEDVHGHPPAWAEVRILSDDPNWTLTDSILSAVQSYVMLFRGSEPFKAVLIIAIISAGAFSSTLTAASGLILMRRLSSPECKWLSQCEILTGLYLKIVEEVAVPKIQRAISSS</sequence>
<dbReference type="GeneID" id="4706904"/>
<dbReference type="VEuPathDB" id="FungiDB:ACLA_010680"/>
<protein>
    <submittedName>
        <fullName evidence="3">Uncharacterized protein</fullName>
    </submittedName>
</protein>
<keyword evidence="2" id="KW-1133">Transmembrane helix</keyword>
<proteinExistence type="predicted"/>
<reference evidence="3 4" key="1">
    <citation type="journal article" date="2008" name="PLoS Genet.">
        <title>Genomic islands in the pathogenic filamentous fungus Aspergillus fumigatus.</title>
        <authorList>
            <person name="Fedorova N.D."/>
            <person name="Khaldi N."/>
            <person name="Joardar V.S."/>
            <person name="Maiti R."/>
            <person name="Amedeo P."/>
            <person name="Anderson M.J."/>
            <person name="Crabtree J."/>
            <person name="Silva J.C."/>
            <person name="Badger J.H."/>
            <person name="Albarraq A."/>
            <person name="Angiuoli S."/>
            <person name="Bussey H."/>
            <person name="Bowyer P."/>
            <person name="Cotty P.J."/>
            <person name="Dyer P.S."/>
            <person name="Egan A."/>
            <person name="Galens K."/>
            <person name="Fraser-Liggett C.M."/>
            <person name="Haas B.J."/>
            <person name="Inman J.M."/>
            <person name="Kent R."/>
            <person name="Lemieux S."/>
            <person name="Malavazi I."/>
            <person name="Orvis J."/>
            <person name="Roemer T."/>
            <person name="Ronning C.M."/>
            <person name="Sundaram J.P."/>
            <person name="Sutton G."/>
            <person name="Turner G."/>
            <person name="Venter J.C."/>
            <person name="White O.R."/>
            <person name="Whitty B.R."/>
            <person name="Youngman P."/>
            <person name="Wolfe K.H."/>
            <person name="Goldman G.H."/>
            <person name="Wortman J.R."/>
            <person name="Jiang B."/>
            <person name="Denning D.W."/>
            <person name="Nierman W.C."/>
        </authorList>
    </citation>
    <scope>NUCLEOTIDE SEQUENCE [LARGE SCALE GENOMIC DNA]</scope>
    <source>
        <strain evidence="4">ATCC 1007 / CBS 513.65 / DSM 816 / NCTC 3887 / NRRL 1</strain>
    </source>
</reference>
<dbReference type="KEGG" id="act:ACLA_010680"/>
<evidence type="ECO:0000256" key="1">
    <source>
        <dbReference type="SAM" id="MobiDB-lite"/>
    </source>
</evidence>
<dbReference type="HOGENOM" id="CLU_1721910_0_0_1"/>
<dbReference type="EMBL" id="DS027049">
    <property type="protein sequence ID" value="EAW12642.1"/>
    <property type="molecule type" value="Genomic_DNA"/>
</dbReference>
<feature type="region of interest" description="Disordered" evidence="1">
    <location>
        <begin position="1"/>
        <end position="43"/>
    </location>
</feature>
<feature type="transmembrane region" description="Helical" evidence="2">
    <location>
        <begin position="87"/>
        <end position="111"/>
    </location>
</feature>
<evidence type="ECO:0000256" key="2">
    <source>
        <dbReference type="SAM" id="Phobius"/>
    </source>
</evidence>
<dbReference type="Proteomes" id="UP000006701">
    <property type="component" value="Unassembled WGS sequence"/>
</dbReference>
<name>A1CA74_ASPCL</name>
<dbReference type="RefSeq" id="XP_001274068.1">
    <property type="nucleotide sequence ID" value="XM_001274067.1"/>
</dbReference>
<keyword evidence="2" id="KW-0812">Transmembrane</keyword>
<evidence type="ECO:0000313" key="4">
    <source>
        <dbReference type="Proteomes" id="UP000006701"/>
    </source>
</evidence>
<accession>A1CA74</accession>